<evidence type="ECO:0000256" key="3">
    <source>
        <dbReference type="ARBA" id="ARBA00022475"/>
    </source>
</evidence>
<feature type="transmembrane region" description="Helical" evidence="7">
    <location>
        <begin position="97"/>
        <end position="117"/>
    </location>
</feature>
<feature type="transmembrane region" description="Helical" evidence="7">
    <location>
        <begin position="213"/>
        <end position="232"/>
    </location>
</feature>
<dbReference type="InterPro" id="IPR051258">
    <property type="entry name" value="Diverse_Substrate_Transporter"/>
</dbReference>
<dbReference type="KEGG" id="ahat:ADCFC_21000"/>
<evidence type="ECO:0000256" key="4">
    <source>
        <dbReference type="ARBA" id="ARBA00022692"/>
    </source>
</evidence>
<evidence type="ECO:0000256" key="7">
    <source>
        <dbReference type="SAM" id="Phobius"/>
    </source>
</evidence>
<dbReference type="InterPro" id="IPR000620">
    <property type="entry name" value="EamA_dom"/>
</dbReference>
<dbReference type="GO" id="GO:0005886">
    <property type="term" value="C:plasma membrane"/>
    <property type="evidence" value="ECO:0007669"/>
    <property type="project" value="UniProtKB-SubCell"/>
</dbReference>
<evidence type="ECO:0000256" key="1">
    <source>
        <dbReference type="ARBA" id="ARBA00004651"/>
    </source>
</evidence>
<comment type="similarity">
    <text evidence="2">Belongs to the EamA transporter family.</text>
</comment>
<keyword evidence="5 7" id="KW-1133">Transmembrane helix</keyword>
<feature type="transmembrane region" description="Helical" evidence="7">
    <location>
        <begin position="129"/>
        <end position="148"/>
    </location>
</feature>
<evidence type="ECO:0000259" key="8">
    <source>
        <dbReference type="Pfam" id="PF00892"/>
    </source>
</evidence>
<dbReference type="Pfam" id="PF00892">
    <property type="entry name" value="EamA"/>
    <property type="match status" value="2"/>
</dbReference>
<feature type="transmembrane region" description="Helical" evidence="7">
    <location>
        <begin position="39"/>
        <end position="58"/>
    </location>
</feature>
<feature type="transmembrane region" description="Helical" evidence="7">
    <location>
        <begin position="177"/>
        <end position="201"/>
    </location>
</feature>
<dbReference type="PANTHER" id="PTHR42920:SF11">
    <property type="entry name" value="INNER MEMBRANE PROTEIN YTFF"/>
    <property type="match status" value="1"/>
</dbReference>
<evidence type="ECO:0000256" key="5">
    <source>
        <dbReference type="ARBA" id="ARBA00022989"/>
    </source>
</evidence>
<reference evidence="10" key="2">
    <citation type="submission" date="2020-03" db="EMBL/GenBank/DDBJ databases">
        <title>Complete Genome Sequence of Adlercreutzia sp. strain 8CFCBH1 Producing Equol, Isolated from Healthy Japanese Feces.</title>
        <authorList>
            <person name="Ogata Y."/>
            <person name="Sakamoto M."/>
            <person name="Ohkuma M."/>
            <person name="Hattori M."/>
            <person name="Suda W."/>
        </authorList>
    </citation>
    <scope>NUCLEOTIDE SEQUENCE [LARGE SCALE GENOMIC DNA]</scope>
    <source>
        <strain evidence="10">8CFCBH1</strain>
    </source>
</reference>
<reference evidence="10" key="1">
    <citation type="journal article" date="2020" name="Microbiol. Resour. Announc.">
        <title>Complete Genome Sequence of Adlercreutzia sp. Strain 8CFCBH1, a Potent Producer of Equol, Isolated from Healthy Japanese Feces.</title>
        <authorList>
            <person name="Ogata Y."/>
            <person name="Sakamoto M."/>
            <person name="Ohkuma M."/>
            <person name="Hattori M."/>
            <person name="Suda W."/>
        </authorList>
    </citation>
    <scope>NUCLEOTIDE SEQUENCE [LARGE SCALE GENOMIC DNA]</scope>
    <source>
        <strain evidence="10">8CFCBH1</strain>
    </source>
</reference>
<keyword evidence="6 7" id="KW-0472">Membrane</keyword>
<protein>
    <submittedName>
        <fullName evidence="9">Multidrug transporter</fullName>
    </submittedName>
</protein>
<evidence type="ECO:0000313" key="10">
    <source>
        <dbReference type="Proteomes" id="UP000501727"/>
    </source>
</evidence>
<evidence type="ECO:0000313" key="9">
    <source>
        <dbReference type="EMBL" id="BCA89481.1"/>
    </source>
</evidence>
<evidence type="ECO:0000256" key="6">
    <source>
        <dbReference type="ARBA" id="ARBA00023136"/>
    </source>
</evidence>
<feature type="domain" description="EamA" evidence="8">
    <location>
        <begin position="12"/>
        <end position="121"/>
    </location>
</feature>
<gene>
    <name evidence="9" type="ORF">ADCFC_19780</name>
</gene>
<proteinExistence type="inferred from homology"/>
<feature type="transmembrane region" description="Helical" evidence="7">
    <location>
        <begin position="154"/>
        <end position="170"/>
    </location>
</feature>
<evidence type="ECO:0000256" key="2">
    <source>
        <dbReference type="ARBA" id="ARBA00007362"/>
    </source>
</evidence>
<organism evidence="9 10">
    <name type="scientific">Adlercreutzia hattorii</name>
    <dbReference type="NCBI Taxonomy" id="2707299"/>
    <lineage>
        <taxon>Bacteria</taxon>
        <taxon>Bacillati</taxon>
        <taxon>Actinomycetota</taxon>
        <taxon>Coriobacteriia</taxon>
        <taxon>Eggerthellales</taxon>
        <taxon>Eggerthellaceae</taxon>
        <taxon>Adlercreutzia</taxon>
    </lineage>
</organism>
<dbReference type="EMBL" id="AP022829">
    <property type="protein sequence ID" value="BCA89481.1"/>
    <property type="molecule type" value="Genomic_DNA"/>
</dbReference>
<dbReference type="Proteomes" id="UP000501727">
    <property type="component" value="Chromosome"/>
</dbReference>
<feature type="domain" description="EamA" evidence="8">
    <location>
        <begin position="151"/>
        <end position="284"/>
    </location>
</feature>
<keyword evidence="10" id="KW-1185">Reference proteome</keyword>
<dbReference type="InterPro" id="IPR037185">
    <property type="entry name" value="EmrE-like"/>
</dbReference>
<dbReference type="PANTHER" id="PTHR42920">
    <property type="entry name" value="OS03G0707200 PROTEIN-RELATED"/>
    <property type="match status" value="1"/>
</dbReference>
<sequence length="357" mass="37262">MSHWKQARWPFVVFVLIEVVIFGSGSAVTKFAYDSITPLWCLAVRFGLATAVFALFFGRRIVARLRSVKVRLWLPQALCMGISYLCCNVALDLTTATNVGFLVALPVVFAPLLSTMVERSRYPRAIIPFQVGVAGGLYLLCSQGGSLAVGPGELLALGSSVALAGALVFGKQALAELDAVTVAGTQIAVAFALCLGCALVAEPMLDVAAVRPVAWGIIVFLALFSTCLAFFLQSLALDRLSSTTVSLLLTGEPVFTALFAYLFLGETLSAMGLLGAAVIVGTVVAATWADGRTPASAPEEAPAPASAATSAVPAESVAMAASAEASSAPAPLVPLRRRAVAPPRLFVRSRRKSRMAA</sequence>
<dbReference type="SUPFAM" id="SSF103481">
    <property type="entry name" value="Multidrug resistance efflux transporter EmrE"/>
    <property type="match status" value="2"/>
</dbReference>
<comment type="subcellular location">
    <subcellularLocation>
        <location evidence="1">Cell membrane</location>
        <topology evidence="1">Multi-pass membrane protein</topology>
    </subcellularLocation>
</comment>
<keyword evidence="4 7" id="KW-0812">Transmembrane</keyword>
<accession>A0A6F8SNV2</accession>
<dbReference type="AlphaFoldDB" id="A0A6F8SNV2"/>
<feature type="transmembrane region" description="Helical" evidence="7">
    <location>
        <begin position="12"/>
        <end position="33"/>
    </location>
</feature>
<dbReference type="RefSeq" id="WP_173114326.1">
    <property type="nucleotide sequence ID" value="NZ_AP022829.1"/>
</dbReference>
<keyword evidence="3" id="KW-1003">Cell membrane</keyword>
<dbReference type="Gene3D" id="1.10.3730.20">
    <property type="match status" value="1"/>
</dbReference>
<name>A0A6F8SNV2_9ACTN</name>